<protein>
    <submittedName>
        <fullName evidence="1">Uncharacterized protein</fullName>
    </submittedName>
</protein>
<accession>A0A2J6Q4B2</accession>
<dbReference type="OrthoDB" id="5272396at2759"/>
<keyword evidence="2" id="KW-1185">Reference proteome</keyword>
<dbReference type="AlphaFoldDB" id="A0A2J6Q4B2"/>
<gene>
    <name evidence="1" type="ORF">NA56DRAFT_704267</name>
</gene>
<evidence type="ECO:0000313" key="2">
    <source>
        <dbReference type="Proteomes" id="UP000235672"/>
    </source>
</evidence>
<proteinExistence type="predicted"/>
<sequence length="249" mass="27990">MATGLLATCRRINQEAALLFWQANTFRFSGDIDWLGLRRFLATVGPRAIVRMKSFEVFIPLNEVLAKNDTNRDAENEEYWRCCEAKNSPTLHTTKAFLKDRQWWVNMTDACLFLAEAECSLNLRYIVPQGFILLQSNMHPDFIIERDAVLEGVDTPKILVSSGLDVFCMPGSFRERNNIVTQNLEILSFTHKEYEYLSGVALLFRDKEKTAVPALGGRVTKGPGFRTNRVLKGFGGSEGVEAGRGSGAE</sequence>
<organism evidence="1 2">
    <name type="scientific">Hyaloscypha hepaticicola</name>
    <dbReference type="NCBI Taxonomy" id="2082293"/>
    <lineage>
        <taxon>Eukaryota</taxon>
        <taxon>Fungi</taxon>
        <taxon>Dikarya</taxon>
        <taxon>Ascomycota</taxon>
        <taxon>Pezizomycotina</taxon>
        <taxon>Leotiomycetes</taxon>
        <taxon>Helotiales</taxon>
        <taxon>Hyaloscyphaceae</taxon>
        <taxon>Hyaloscypha</taxon>
    </lineage>
</organism>
<reference evidence="1 2" key="1">
    <citation type="submission" date="2016-05" db="EMBL/GenBank/DDBJ databases">
        <title>A degradative enzymes factory behind the ericoid mycorrhizal symbiosis.</title>
        <authorList>
            <consortium name="DOE Joint Genome Institute"/>
            <person name="Martino E."/>
            <person name="Morin E."/>
            <person name="Grelet G."/>
            <person name="Kuo A."/>
            <person name="Kohler A."/>
            <person name="Daghino S."/>
            <person name="Barry K."/>
            <person name="Choi C."/>
            <person name="Cichocki N."/>
            <person name="Clum A."/>
            <person name="Copeland A."/>
            <person name="Hainaut M."/>
            <person name="Haridas S."/>
            <person name="Labutti K."/>
            <person name="Lindquist E."/>
            <person name="Lipzen A."/>
            <person name="Khouja H.-R."/>
            <person name="Murat C."/>
            <person name="Ohm R."/>
            <person name="Olson A."/>
            <person name="Spatafora J."/>
            <person name="Veneault-Fourrey C."/>
            <person name="Henrissat B."/>
            <person name="Grigoriev I."/>
            <person name="Martin F."/>
            <person name="Perotto S."/>
        </authorList>
    </citation>
    <scope>NUCLEOTIDE SEQUENCE [LARGE SCALE GENOMIC DNA]</scope>
    <source>
        <strain evidence="1 2">UAMH 7357</strain>
    </source>
</reference>
<dbReference type="STRING" id="1745343.A0A2J6Q4B2"/>
<name>A0A2J6Q4B2_9HELO</name>
<dbReference type="Proteomes" id="UP000235672">
    <property type="component" value="Unassembled WGS sequence"/>
</dbReference>
<dbReference type="EMBL" id="KZ613483">
    <property type="protein sequence ID" value="PMD21024.1"/>
    <property type="molecule type" value="Genomic_DNA"/>
</dbReference>
<evidence type="ECO:0000313" key="1">
    <source>
        <dbReference type="EMBL" id="PMD21024.1"/>
    </source>
</evidence>